<dbReference type="PRINTS" id="PR00387">
    <property type="entry name" value="PDIESTERASE1"/>
</dbReference>
<dbReference type="CDD" id="cd00077">
    <property type="entry name" value="HDc"/>
    <property type="match status" value="1"/>
</dbReference>
<evidence type="ECO:0000256" key="5">
    <source>
        <dbReference type="PIRSR" id="PIRSR623088-3"/>
    </source>
</evidence>
<feature type="compositionally biased region" description="Polar residues" evidence="6">
    <location>
        <begin position="365"/>
        <end position="382"/>
    </location>
</feature>
<dbReference type="InterPro" id="IPR023088">
    <property type="entry name" value="PDEase"/>
</dbReference>
<keyword evidence="9" id="KW-1185">Reference proteome</keyword>
<evidence type="ECO:0000256" key="3">
    <source>
        <dbReference type="PIRSR" id="PIRSR623088-1"/>
    </source>
</evidence>
<sequence>MAFCFVRDVETEQLLGTYAVRPAASPVQQACSTASGHDNHGECVQGVSQPSSALGKHKMVKSIHSRSASTLQRCFNALTIDAEKPHLYSESRQCGEPSLVGVSPEAVAFLSALLAEDARASKPYLPPLAQPPADNKKPSRAPSRSLSRSKSFQWPSSEETAVGPSYVKLGQPPGGSNPGDPKTGKPGDEVVLGALFPLSELIAVSSASSVGFLVNDLKDGSGVYCYEPARGRLSAVPAMELSQTDQSGAPRDSPPSATARGFLIACRIEDEGARSACTAMAAGRVAYVGPETRRPPPHPSASHQGAQPDGTALGSRLPSIGPVVSAGDALKTSSLPHTAGMTHQADRRRKSNGPHGFIPLLFSATLEQPTAEVDTTSQSPEIPTSGRGSCVSGGPHSAGASSRRTLGSDNPLLTAQPDLGLSVASWRAGAPDFPIERPSVDNDSHDDSSVATSNLHCVHSDTTLGIVFCLNAKRVDAQALLSAIAQACAPPMALLLQQQWLRRDRFKRVLQLELHRTVFQETSIPIRMMQRLLALLHAAVGAEVAAFFIADTQNRNFICLGGHKRATGLSLSVDHRLLGEAARQRGKTVVFNFLPQGFNGEYDSRARFESKHAMLVPLLNTQGHVKAVVVLLNRNQCTCERMKQIAEVADKQCACEGHVRALEPLALAVDAWSAAITPCEHCSRRNVNELSYGEFLTRPPSSFDVDCSRHFIGGHEALMRAVQCEMQHWLGGQLTNVCMAGMSLLQPMETMVSYVMGGQQGGNRDTRPLGAVMEQIQNFVLRDRRKMLLSLRRCASVAVNEPTSSRAYPRAREEQGSSISSPGQRAVKGRPIRHPLSIPAAPGMAVSASGERKASKQISACFEGADKDSVSAGQDSWASLPVAATVEGDVPDDPSSVKYPEQEVRLVHSSSAPLVLYSELRHSSTGGEELTFAPQLAEDKTSDEMVASRHRRTASLPSLVFSATLQKCTRPFDAIRKQLSLEPYRRLDLDIWRRTADELQLFFFLALEELGVMVKSEKAGLQSFFTLIRDAYHTDNPYHNFYHAMHVSQMCWLFLTRYSCRDALTPTEQLGLMLAALAHDVDHPGVNNCSLIEEHHPLAIVYNDKAVLENHHAAFAASAQSVDFRLKFVCSMMKLGLFSRKTKNTRKFSSPRSSALSRGASVRGGVQPFVASSAFGHLRHHYEGEHDCAEHEDDHTFYPSFAEVRRVLITCILATDMELFRHHHEAMRKRGQMKRTTGDFLNNDEDHAFLVTCLIHCADISNPLLPERRNVQWASLIIQEFNAQVEMERHKGLPVTVFMDVRTELSRTQSQIGFLSFVVLDQFRALADLVPGAEELVIQGEKNLDDWQAAMDILREADRREA</sequence>
<keyword evidence="1 5" id="KW-0479">Metal-binding</keyword>
<dbReference type="SUPFAM" id="SSF109604">
    <property type="entry name" value="HD-domain/PDEase-like"/>
    <property type="match status" value="2"/>
</dbReference>
<feature type="compositionally biased region" description="Low complexity" evidence="6">
    <location>
        <begin position="140"/>
        <end position="151"/>
    </location>
</feature>
<proteinExistence type="predicted"/>
<feature type="binding site" evidence="4">
    <location>
        <position position="1080"/>
    </location>
    <ligand>
        <name>AMP</name>
        <dbReference type="ChEBI" id="CHEBI:456215"/>
    </ligand>
</feature>
<gene>
    <name evidence="8" type="ORF">EBH_0015320</name>
</gene>
<dbReference type="SUPFAM" id="SSF55781">
    <property type="entry name" value="GAF domain-like"/>
    <property type="match status" value="1"/>
</dbReference>
<feature type="active site" description="Proton donor" evidence="3">
    <location>
        <position position="1039"/>
    </location>
</feature>
<organism evidence="8 9">
    <name type="scientific">Eimeria brunetti</name>
    <dbReference type="NCBI Taxonomy" id="51314"/>
    <lineage>
        <taxon>Eukaryota</taxon>
        <taxon>Sar</taxon>
        <taxon>Alveolata</taxon>
        <taxon>Apicomplexa</taxon>
        <taxon>Conoidasida</taxon>
        <taxon>Coccidia</taxon>
        <taxon>Eucoccidiorida</taxon>
        <taxon>Eimeriorina</taxon>
        <taxon>Eimeriidae</taxon>
        <taxon>Eimeria</taxon>
    </lineage>
</organism>
<evidence type="ECO:0000313" key="8">
    <source>
        <dbReference type="EMBL" id="CDJ47284.1"/>
    </source>
</evidence>
<evidence type="ECO:0000256" key="4">
    <source>
        <dbReference type="PIRSR" id="PIRSR623088-2"/>
    </source>
</evidence>
<keyword evidence="2" id="KW-0378">Hydrolase</keyword>
<feature type="domain" description="PDEase" evidence="7">
    <location>
        <begin position="968"/>
        <end position="1354"/>
    </location>
</feature>
<dbReference type="InterPro" id="IPR002073">
    <property type="entry name" value="PDEase_catalytic_dom"/>
</dbReference>
<dbReference type="Gene3D" id="3.30.450.40">
    <property type="match status" value="1"/>
</dbReference>
<feature type="binding site" evidence="5">
    <location>
        <position position="1043"/>
    </location>
    <ligand>
        <name>Zn(2+)</name>
        <dbReference type="ChEBI" id="CHEBI:29105"/>
        <label>1</label>
    </ligand>
</feature>
<feature type="binding site" evidence="4">
    <location>
        <position position="1259"/>
    </location>
    <ligand>
        <name>AMP</name>
        <dbReference type="ChEBI" id="CHEBI:456215"/>
    </ligand>
</feature>
<feature type="binding site" evidence="4">
    <location>
        <position position="1311"/>
    </location>
    <ligand>
        <name>AMP</name>
        <dbReference type="ChEBI" id="CHEBI:456215"/>
    </ligand>
</feature>
<dbReference type="OrthoDB" id="342865at2759"/>
<evidence type="ECO:0000256" key="2">
    <source>
        <dbReference type="ARBA" id="ARBA00022801"/>
    </source>
</evidence>
<dbReference type="EMBL" id="HG710671">
    <property type="protein sequence ID" value="CDJ47284.1"/>
    <property type="molecule type" value="Genomic_DNA"/>
</dbReference>
<dbReference type="Proteomes" id="UP000030750">
    <property type="component" value="Unassembled WGS sequence"/>
</dbReference>
<dbReference type="GO" id="GO:0007165">
    <property type="term" value="P:signal transduction"/>
    <property type="evidence" value="ECO:0007669"/>
    <property type="project" value="InterPro"/>
</dbReference>
<reference evidence="8" key="1">
    <citation type="submission" date="2013-10" db="EMBL/GenBank/DDBJ databases">
        <title>Genomic analysis of the causative agents of coccidiosis in chickens.</title>
        <authorList>
            <person name="Reid A.J."/>
            <person name="Blake D."/>
            <person name="Billington K."/>
            <person name="Browne H."/>
            <person name="Dunn M."/>
            <person name="Hung S."/>
            <person name="Kawahara F."/>
            <person name="Miranda-Saavedra D."/>
            <person name="Mourier T."/>
            <person name="Nagra H."/>
            <person name="Otto T.D."/>
            <person name="Rawlings N."/>
            <person name="Sanchez A."/>
            <person name="Sanders M."/>
            <person name="Subramaniam C."/>
            <person name="Tay Y."/>
            <person name="Dear P."/>
            <person name="Doerig C."/>
            <person name="Gruber A."/>
            <person name="Parkinson J."/>
            <person name="Shirley M."/>
            <person name="Wan K.L."/>
            <person name="Berriman M."/>
            <person name="Tomley F."/>
            <person name="Pain A."/>
        </authorList>
    </citation>
    <scope>NUCLEOTIDE SEQUENCE [LARGE SCALE GENOMIC DNA]</scope>
    <source>
        <strain evidence="8">Houghton</strain>
    </source>
</reference>
<feature type="binding site" evidence="5">
    <location>
        <position position="1259"/>
    </location>
    <ligand>
        <name>Zn(2+)</name>
        <dbReference type="ChEBI" id="CHEBI:29105"/>
        <label>1</label>
    </ligand>
</feature>
<dbReference type="PROSITE" id="PS51845">
    <property type="entry name" value="PDEASE_I_2"/>
    <property type="match status" value="1"/>
</dbReference>
<feature type="binding site" evidence="5">
    <location>
        <position position="1080"/>
    </location>
    <ligand>
        <name>Zn(2+)</name>
        <dbReference type="ChEBI" id="CHEBI:29105"/>
        <label>1</label>
    </ligand>
</feature>
<accession>U6LFD3</accession>
<name>U6LFD3_9EIME</name>
<feature type="region of interest" description="Disordered" evidence="6">
    <location>
        <begin position="123"/>
        <end position="188"/>
    </location>
</feature>
<dbReference type="VEuPathDB" id="ToxoDB:EBH_0015320"/>
<feature type="binding site" evidence="5">
    <location>
        <position position="1079"/>
    </location>
    <ligand>
        <name>Zn(2+)</name>
        <dbReference type="ChEBI" id="CHEBI:29105"/>
        <label>1</label>
    </ligand>
</feature>
<feature type="compositionally biased region" description="Polar residues" evidence="6">
    <location>
        <begin position="399"/>
        <end position="412"/>
    </location>
</feature>
<feature type="region of interest" description="Disordered" evidence="6">
    <location>
        <begin position="802"/>
        <end position="850"/>
    </location>
</feature>
<protein>
    <submittedName>
        <fullName evidence="8">3', 5'-cyclic nucleotide phosphodiesterase domain-containing protein, putative</fullName>
    </submittedName>
</protein>
<dbReference type="GO" id="GO:0046872">
    <property type="term" value="F:metal ion binding"/>
    <property type="evidence" value="ECO:0007669"/>
    <property type="project" value="UniProtKB-KW"/>
</dbReference>
<dbReference type="InterPro" id="IPR036971">
    <property type="entry name" value="PDEase_catalytic_dom_sf"/>
</dbReference>
<dbReference type="PANTHER" id="PTHR11347">
    <property type="entry name" value="CYCLIC NUCLEOTIDE PHOSPHODIESTERASE"/>
    <property type="match status" value="1"/>
</dbReference>
<dbReference type="InterPro" id="IPR029016">
    <property type="entry name" value="GAF-like_dom_sf"/>
</dbReference>
<feature type="binding site" evidence="4">
    <location>
        <begin position="1039"/>
        <end position="1043"/>
    </location>
    <ligand>
        <name>AMP</name>
        <dbReference type="ChEBI" id="CHEBI:456215"/>
    </ligand>
</feature>
<evidence type="ECO:0000259" key="7">
    <source>
        <dbReference type="PROSITE" id="PS51845"/>
    </source>
</evidence>
<dbReference type="Gene3D" id="1.10.1300.10">
    <property type="entry name" value="3'5'-cyclic nucleotide phosphodiesterase, catalytic domain"/>
    <property type="match status" value="1"/>
</dbReference>
<dbReference type="GO" id="GO:0004114">
    <property type="term" value="F:3',5'-cyclic-nucleotide phosphodiesterase activity"/>
    <property type="evidence" value="ECO:0007669"/>
    <property type="project" value="InterPro"/>
</dbReference>
<reference evidence="8" key="2">
    <citation type="submission" date="2013-10" db="EMBL/GenBank/DDBJ databases">
        <authorList>
            <person name="Aslett M."/>
        </authorList>
    </citation>
    <scope>NUCLEOTIDE SEQUENCE [LARGE SCALE GENOMIC DNA]</scope>
    <source>
        <strain evidence="8">Houghton</strain>
    </source>
</reference>
<evidence type="ECO:0000256" key="6">
    <source>
        <dbReference type="SAM" id="MobiDB-lite"/>
    </source>
</evidence>
<dbReference type="SMART" id="SM00471">
    <property type="entry name" value="HDc"/>
    <property type="match status" value="1"/>
</dbReference>
<feature type="binding site" evidence="5">
    <location>
        <position position="1080"/>
    </location>
    <ligand>
        <name>Zn(2+)</name>
        <dbReference type="ChEBI" id="CHEBI:29105"/>
        <label>2</label>
    </ligand>
</feature>
<evidence type="ECO:0000313" key="9">
    <source>
        <dbReference type="Proteomes" id="UP000030750"/>
    </source>
</evidence>
<dbReference type="InterPro" id="IPR003607">
    <property type="entry name" value="HD/PDEase_dom"/>
</dbReference>
<dbReference type="Pfam" id="PF00233">
    <property type="entry name" value="PDEase_I"/>
    <property type="match status" value="2"/>
</dbReference>
<evidence type="ECO:0000256" key="1">
    <source>
        <dbReference type="ARBA" id="ARBA00022723"/>
    </source>
</evidence>
<feature type="region of interest" description="Disordered" evidence="6">
    <location>
        <begin position="289"/>
        <end position="412"/>
    </location>
</feature>